<keyword evidence="1" id="KW-1133">Transmembrane helix</keyword>
<dbReference type="AlphaFoldDB" id="A0A6I8MED6"/>
<evidence type="ECO:0000313" key="3">
    <source>
        <dbReference type="Proteomes" id="UP000419017"/>
    </source>
</evidence>
<dbReference type="Proteomes" id="UP000419017">
    <property type="component" value="Unassembled WGS sequence"/>
</dbReference>
<keyword evidence="3" id="KW-1185">Reference proteome</keyword>
<evidence type="ECO:0000256" key="1">
    <source>
        <dbReference type="SAM" id="Phobius"/>
    </source>
</evidence>
<keyword evidence="1" id="KW-0472">Membrane</keyword>
<name>A0A6I8MED6_9FUSO</name>
<proteinExistence type="predicted"/>
<gene>
    <name evidence="2" type="ORF">OMES3154_00737</name>
</gene>
<dbReference type="RefSeq" id="WP_156683447.1">
    <property type="nucleotide sequence ID" value="NZ_CABWIB010000001.1"/>
</dbReference>
<keyword evidence="1" id="KW-0812">Transmembrane</keyword>
<sequence>MKRYKIIGLCLLLLVFSIGILYIKKHDNYYLKELEIKSIEDKIREFEYRVEKLKVKKKQIGKDKKYSLTKEEEKILDKNRYSKNEILNLIYKKAVEFDVDVINISKSVLKVSNGKYALFDISLELRSSLYNIERFILSLDNFDKIIDFSSFSLFSKNDSSIINISYIGDNDE</sequence>
<evidence type="ECO:0000313" key="2">
    <source>
        <dbReference type="EMBL" id="VWL85452.1"/>
    </source>
</evidence>
<protein>
    <submittedName>
        <fullName evidence="2">Uncharacterized protein</fullName>
    </submittedName>
</protein>
<accession>A0A6I8MED6</accession>
<reference evidence="2 3" key="1">
    <citation type="submission" date="2019-10" db="EMBL/GenBank/DDBJ databases">
        <authorList>
            <person name="Blom J."/>
        </authorList>
    </citation>
    <scope>NUCLEOTIDE SEQUENCE [LARGE SCALE GENOMIC DNA]</scope>
    <source>
        <strain evidence="2 3">ES3154-GLU</strain>
    </source>
</reference>
<feature type="transmembrane region" description="Helical" evidence="1">
    <location>
        <begin position="6"/>
        <end position="23"/>
    </location>
</feature>
<dbReference type="EMBL" id="CABWIB010000001">
    <property type="protein sequence ID" value="VWL85452.1"/>
    <property type="molecule type" value="Genomic_DNA"/>
</dbReference>
<organism evidence="2 3">
    <name type="scientific">Oceanivirga miroungae</name>
    <dbReference type="NCBI Taxonomy" id="1130046"/>
    <lineage>
        <taxon>Bacteria</taxon>
        <taxon>Fusobacteriati</taxon>
        <taxon>Fusobacteriota</taxon>
        <taxon>Fusobacteriia</taxon>
        <taxon>Fusobacteriales</taxon>
        <taxon>Leptotrichiaceae</taxon>
        <taxon>Oceanivirga</taxon>
    </lineage>
</organism>